<keyword evidence="14" id="KW-1185">Reference proteome</keyword>
<dbReference type="AlphaFoldDB" id="A0A9Q9MKB5"/>
<comment type="similarity">
    <text evidence="2 7">Belongs to the phosphohexose mutase family.</text>
</comment>
<evidence type="ECO:0000313" key="14">
    <source>
        <dbReference type="Proteomes" id="UP001058003"/>
    </source>
</evidence>
<feature type="domain" description="Alpha-D-phosphohexomutase alpha/beta/alpha" evidence="12">
    <location>
        <begin position="310"/>
        <end position="417"/>
    </location>
</feature>
<keyword evidence="4 7" id="KW-0479">Metal-binding</keyword>
<dbReference type="Pfam" id="PF02880">
    <property type="entry name" value="PGM_PMM_III"/>
    <property type="match status" value="1"/>
</dbReference>
<dbReference type="PANTHER" id="PTHR45745">
    <property type="entry name" value="PHOSPHOMANNOMUTASE 45A"/>
    <property type="match status" value="1"/>
</dbReference>
<dbReference type="InterPro" id="IPR005846">
    <property type="entry name" value="A-D-PHexomutase_a/b/a-III"/>
</dbReference>
<dbReference type="Pfam" id="PF02879">
    <property type="entry name" value="PGM_PMM_II"/>
    <property type="match status" value="1"/>
</dbReference>
<evidence type="ECO:0000256" key="5">
    <source>
        <dbReference type="ARBA" id="ARBA00022842"/>
    </source>
</evidence>
<dbReference type="PRINTS" id="PR00509">
    <property type="entry name" value="PGMPMM"/>
</dbReference>
<dbReference type="CDD" id="cd05799">
    <property type="entry name" value="PGM2"/>
    <property type="match status" value="1"/>
</dbReference>
<evidence type="ECO:0000256" key="8">
    <source>
        <dbReference type="SAM" id="MobiDB-lite"/>
    </source>
</evidence>
<comment type="cofactor">
    <cofactor evidence="1">
        <name>Mg(2+)</name>
        <dbReference type="ChEBI" id="CHEBI:18420"/>
    </cofactor>
</comment>
<dbReference type="InterPro" id="IPR005843">
    <property type="entry name" value="A-D-PHexomutase_C"/>
</dbReference>
<feature type="domain" description="Alpha-D-phosphohexomutase alpha/beta/alpha" evidence="10">
    <location>
        <begin position="43"/>
        <end position="176"/>
    </location>
</feature>
<evidence type="ECO:0000256" key="2">
    <source>
        <dbReference type="ARBA" id="ARBA00010231"/>
    </source>
</evidence>
<feature type="region of interest" description="Disordered" evidence="8">
    <location>
        <begin position="1"/>
        <end position="21"/>
    </location>
</feature>
<evidence type="ECO:0000256" key="3">
    <source>
        <dbReference type="ARBA" id="ARBA00022553"/>
    </source>
</evidence>
<evidence type="ECO:0000256" key="1">
    <source>
        <dbReference type="ARBA" id="ARBA00001946"/>
    </source>
</evidence>
<dbReference type="PANTHER" id="PTHR45745:SF1">
    <property type="entry name" value="PHOSPHOGLUCOMUTASE 2B-RELATED"/>
    <property type="match status" value="1"/>
</dbReference>
<dbReference type="KEGG" id="daur:Daura_04475"/>
<dbReference type="RefSeq" id="WP_033358345.1">
    <property type="nucleotide sequence ID" value="NZ_CP073767.1"/>
</dbReference>
<dbReference type="InterPro" id="IPR036900">
    <property type="entry name" value="A-D-PHexomutase_C_sf"/>
</dbReference>
<dbReference type="Gene3D" id="3.30.310.50">
    <property type="entry name" value="Alpha-D-phosphohexomutase, C-terminal domain"/>
    <property type="match status" value="1"/>
</dbReference>
<dbReference type="GO" id="GO:0000287">
    <property type="term" value="F:magnesium ion binding"/>
    <property type="evidence" value="ECO:0007669"/>
    <property type="project" value="InterPro"/>
</dbReference>
<protein>
    <submittedName>
        <fullName evidence="13">Phospho-sugar mutase</fullName>
    </submittedName>
</protein>
<keyword evidence="5 7" id="KW-0460">Magnesium</keyword>
<dbReference type="InterPro" id="IPR005841">
    <property type="entry name" value="Alpha-D-phosphohexomutase_SF"/>
</dbReference>
<dbReference type="PROSITE" id="PS00710">
    <property type="entry name" value="PGM_PMM"/>
    <property type="match status" value="1"/>
</dbReference>
<dbReference type="InterPro" id="IPR005844">
    <property type="entry name" value="A-D-PHexomutase_a/b/a-I"/>
</dbReference>
<evidence type="ECO:0000256" key="7">
    <source>
        <dbReference type="RuleBase" id="RU004326"/>
    </source>
</evidence>
<dbReference type="Pfam" id="PF02878">
    <property type="entry name" value="PGM_PMM_I"/>
    <property type="match status" value="1"/>
</dbReference>
<evidence type="ECO:0000259" key="10">
    <source>
        <dbReference type="Pfam" id="PF02878"/>
    </source>
</evidence>
<organism evidence="13 14">
    <name type="scientific">Dactylosporangium aurantiacum</name>
    <dbReference type="NCBI Taxonomy" id="35754"/>
    <lineage>
        <taxon>Bacteria</taxon>
        <taxon>Bacillati</taxon>
        <taxon>Actinomycetota</taxon>
        <taxon>Actinomycetes</taxon>
        <taxon>Micromonosporales</taxon>
        <taxon>Micromonosporaceae</taxon>
        <taxon>Dactylosporangium</taxon>
    </lineage>
</organism>
<dbReference type="Gene3D" id="3.40.120.10">
    <property type="entry name" value="Alpha-D-Glucose-1,6-Bisphosphate, subunit A, domain 3"/>
    <property type="match status" value="3"/>
</dbReference>
<reference evidence="13" key="1">
    <citation type="submission" date="2021-04" db="EMBL/GenBank/DDBJ databases">
        <title>Dactylosporangium aurantiacum NRRL B-8018 full assembly.</title>
        <authorList>
            <person name="Hartkoorn R.C."/>
            <person name="Beaudoing E."/>
            <person name="Hot D."/>
        </authorList>
    </citation>
    <scope>NUCLEOTIDE SEQUENCE</scope>
    <source>
        <strain evidence="13">NRRL B-8018</strain>
    </source>
</reference>
<dbReference type="GO" id="GO:0008973">
    <property type="term" value="F:phosphopentomutase activity"/>
    <property type="evidence" value="ECO:0007669"/>
    <property type="project" value="TreeGrafter"/>
</dbReference>
<dbReference type="SUPFAM" id="SSF55957">
    <property type="entry name" value="Phosphoglucomutase, C-terminal domain"/>
    <property type="match status" value="1"/>
</dbReference>
<evidence type="ECO:0000256" key="4">
    <source>
        <dbReference type="ARBA" id="ARBA00022723"/>
    </source>
</evidence>
<evidence type="ECO:0000259" key="9">
    <source>
        <dbReference type="Pfam" id="PF00408"/>
    </source>
</evidence>
<proteinExistence type="inferred from homology"/>
<dbReference type="SUPFAM" id="SSF53738">
    <property type="entry name" value="Phosphoglucomutase, first 3 domains"/>
    <property type="match status" value="3"/>
</dbReference>
<feature type="domain" description="Alpha-D-phosphohexomutase C-terminal" evidence="9">
    <location>
        <begin position="453"/>
        <end position="510"/>
    </location>
</feature>
<keyword evidence="3" id="KW-0597">Phosphoprotein</keyword>
<dbReference type="InterPro" id="IPR005845">
    <property type="entry name" value="A-D-PHexomutase_a/b/a-II"/>
</dbReference>
<dbReference type="InterPro" id="IPR016066">
    <property type="entry name" value="A-D-PHexomutase_CS"/>
</dbReference>
<name>A0A9Q9MKB5_9ACTN</name>
<evidence type="ECO:0000256" key="6">
    <source>
        <dbReference type="ARBA" id="ARBA00023235"/>
    </source>
</evidence>
<dbReference type="OrthoDB" id="9806956at2"/>
<gene>
    <name evidence="13" type="ORF">Daura_04475</name>
</gene>
<accession>A0A9Q9MKB5</accession>
<sequence length="532" mass="56126">MSELRAEAEAWLADDPDPAGRDELRAVLDDDQELRERFAGPLTFGTAGLRGPLRAGPNGMNLAVVRGAAAGLVRWLAAADVDGPLVVGYDARHGSKAFAEETARVARGAGRRALVLPRPLPTPVLAFAVRHLGAAAGVMVTASHNPPQDNGYKVYLGDGSQIVPPADREIERAIRAVGPLRDVPLGDAGETLGEDVVEAYVAGALRTVQPDGPRDLVVAYTPMHGVGREVFEAAVTGAGFAAPAVVAEQADPDPDFPTVAFPNPEEPGATDLLLALATARGADVAIANDPDADRCAVAYRGGDGWRLLRGDEVGVLLADHLMRRGVKGRYATTIVSSSLLSRMCEAHGAPYGETLTGFKWIVRAGDDLVYGYEEALGYCVAPGYVRDKDGITAALLVCELAAELRTRGRTLGDRLDELALRHGVHATDQLSVRVDDLADIAAAMATIRRRPPVELLDEPVHAVEDLLPDADVLIVRAGTTRVVVRPSGTEPKLKAYLEVVEPVDGGDVAAARERARASLAALRTQTAEALGL</sequence>
<dbReference type="GO" id="GO:0005975">
    <property type="term" value="P:carbohydrate metabolic process"/>
    <property type="evidence" value="ECO:0007669"/>
    <property type="project" value="InterPro"/>
</dbReference>
<dbReference type="Pfam" id="PF00408">
    <property type="entry name" value="PGM_PMM_IV"/>
    <property type="match status" value="1"/>
</dbReference>
<keyword evidence="6" id="KW-0413">Isomerase</keyword>
<evidence type="ECO:0000259" key="11">
    <source>
        <dbReference type="Pfam" id="PF02879"/>
    </source>
</evidence>
<evidence type="ECO:0000259" key="12">
    <source>
        <dbReference type="Pfam" id="PF02880"/>
    </source>
</evidence>
<dbReference type="GO" id="GO:0006166">
    <property type="term" value="P:purine ribonucleoside salvage"/>
    <property type="evidence" value="ECO:0007669"/>
    <property type="project" value="TreeGrafter"/>
</dbReference>
<dbReference type="InterPro" id="IPR016055">
    <property type="entry name" value="A-D-PHexomutase_a/b/a-I/II/III"/>
</dbReference>
<feature type="domain" description="Alpha-D-phosphohexomutase alpha/beta/alpha" evidence="11">
    <location>
        <begin position="199"/>
        <end position="299"/>
    </location>
</feature>
<evidence type="ECO:0000313" key="13">
    <source>
        <dbReference type="EMBL" id="UWZ55496.1"/>
    </source>
</evidence>
<dbReference type="Proteomes" id="UP001058003">
    <property type="component" value="Chromosome"/>
</dbReference>
<dbReference type="EMBL" id="CP073767">
    <property type="protein sequence ID" value="UWZ55496.1"/>
    <property type="molecule type" value="Genomic_DNA"/>
</dbReference>